<keyword evidence="4" id="KW-1003">Cell membrane</keyword>
<keyword evidence="7" id="KW-0547">Nucleotide-binding</keyword>
<evidence type="ECO:0000256" key="7">
    <source>
        <dbReference type="ARBA" id="ARBA00022741"/>
    </source>
</evidence>
<evidence type="ECO:0000313" key="14">
    <source>
        <dbReference type="Proteomes" id="UP000227088"/>
    </source>
</evidence>
<dbReference type="Pfam" id="PF00512">
    <property type="entry name" value="HisKA"/>
    <property type="match status" value="1"/>
</dbReference>
<comment type="subcellular location">
    <subcellularLocation>
        <location evidence="2">Cell membrane</location>
        <topology evidence="2">Multi-pass membrane protein</topology>
    </subcellularLocation>
</comment>
<evidence type="ECO:0000259" key="12">
    <source>
        <dbReference type="PROSITE" id="PS50885"/>
    </source>
</evidence>
<dbReference type="EC" id="2.7.13.3" evidence="3"/>
<dbReference type="SUPFAM" id="SSF47384">
    <property type="entry name" value="Homodimeric domain of signal transducing histidine kinase"/>
    <property type="match status" value="1"/>
</dbReference>
<dbReference type="InterPro" id="IPR003660">
    <property type="entry name" value="HAMP_dom"/>
</dbReference>
<dbReference type="Gene3D" id="3.30.565.10">
    <property type="entry name" value="Histidine kinase-like ATPase, C-terminal domain"/>
    <property type="match status" value="1"/>
</dbReference>
<dbReference type="InterPro" id="IPR036097">
    <property type="entry name" value="HisK_dim/P_sf"/>
</dbReference>
<dbReference type="GO" id="GO:0005524">
    <property type="term" value="F:ATP binding"/>
    <property type="evidence" value="ECO:0007669"/>
    <property type="project" value="UniProtKB-KW"/>
</dbReference>
<dbReference type="SUPFAM" id="SSF55874">
    <property type="entry name" value="ATPase domain of HSP90 chaperone/DNA topoisomerase II/histidine kinase"/>
    <property type="match status" value="1"/>
</dbReference>
<dbReference type="Gene3D" id="1.10.287.130">
    <property type="match status" value="1"/>
</dbReference>
<dbReference type="Gene3D" id="1.10.8.500">
    <property type="entry name" value="HAMP domain in histidine kinase"/>
    <property type="match status" value="1"/>
</dbReference>
<dbReference type="Pfam" id="PF00672">
    <property type="entry name" value="HAMP"/>
    <property type="match status" value="1"/>
</dbReference>
<evidence type="ECO:0000256" key="9">
    <source>
        <dbReference type="ARBA" id="ARBA00022840"/>
    </source>
</evidence>
<keyword evidence="6" id="KW-0808">Transferase</keyword>
<evidence type="ECO:0000256" key="10">
    <source>
        <dbReference type="SAM" id="Phobius"/>
    </source>
</evidence>
<dbReference type="InterPro" id="IPR050980">
    <property type="entry name" value="2C_sensor_his_kinase"/>
</dbReference>
<keyword evidence="9" id="KW-0067">ATP-binding</keyword>
<evidence type="ECO:0000256" key="6">
    <source>
        <dbReference type="ARBA" id="ARBA00022679"/>
    </source>
</evidence>
<dbReference type="InterPro" id="IPR004358">
    <property type="entry name" value="Sig_transdc_His_kin-like_C"/>
</dbReference>
<comment type="caution">
    <text evidence="13">The sequence shown here is derived from an EMBL/GenBank/DDBJ whole genome shotgun (WGS) entry which is preliminary data.</text>
</comment>
<proteinExistence type="predicted"/>
<evidence type="ECO:0000256" key="5">
    <source>
        <dbReference type="ARBA" id="ARBA00022553"/>
    </source>
</evidence>
<dbReference type="InterPro" id="IPR036890">
    <property type="entry name" value="HATPase_C_sf"/>
</dbReference>
<evidence type="ECO:0000256" key="2">
    <source>
        <dbReference type="ARBA" id="ARBA00004651"/>
    </source>
</evidence>
<evidence type="ECO:0000259" key="11">
    <source>
        <dbReference type="PROSITE" id="PS50109"/>
    </source>
</evidence>
<dbReference type="PRINTS" id="PR00344">
    <property type="entry name" value="BCTRLSENSOR"/>
</dbReference>
<dbReference type="PROSITE" id="PS50885">
    <property type="entry name" value="HAMP"/>
    <property type="match status" value="1"/>
</dbReference>
<evidence type="ECO:0000313" key="13">
    <source>
        <dbReference type="EMBL" id="OUS38547.1"/>
    </source>
</evidence>
<dbReference type="SMART" id="SM00304">
    <property type="entry name" value="HAMP"/>
    <property type="match status" value="1"/>
</dbReference>
<feature type="domain" description="Histidine kinase" evidence="11">
    <location>
        <begin position="305"/>
        <end position="519"/>
    </location>
</feature>
<evidence type="ECO:0000256" key="1">
    <source>
        <dbReference type="ARBA" id="ARBA00000085"/>
    </source>
</evidence>
<evidence type="ECO:0000256" key="4">
    <source>
        <dbReference type="ARBA" id="ARBA00022475"/>
    </source>
</evidence>
<protein>
    <recommendedName>
        <fullName evidence="3">histidine kinase</fullName>
        <ecNumber evidence="3">2.7.13.3</ecNumber>
    </recommendedName>
</protein>
<keyword evidence="8" id="KW-0418">Kinase</keyword>
<organism evidence="13 14">
    <name type="scientific">Oleispira antarctica</name>
    <dbReference type="NCBI Taxonomy" id="188908"/>
    <lineage>
        <taxon>Bacteria</taxon>
        <taxon>Pseudomonadati</taxon>
        <taxon>Pseudomonadota</taxon>
        <taxon>Gammaproteobacteria</taxon>
        <taxon>Oceanospirillales</taxon>
        <taxon>Oceanospirillaceae</taxon>
        <taxon>Oleispira</taxon>
    </lineage>
</organism>
<dbReference type="GO" id="GO:0000155">
    <property type="term" value="F:phosphorelay sensor kinase activity"/>
    <property type="evidence" value="ECO:0007669"/>
    <property type="project" value="InterPro"/>
</dbReference>
<dbReference type="EMBL" id="MABE01000603">
    <property type="protein sequence ID" value="OUS38547.1"/>
    <property type="molecule type" value="Genomic_DNA"/>
</dbReference>
<accession>A0A1Y5HPW5</accession>
<feature type="transmembrane region" description="Helical" evidence="10">
    <location>
        <begin position="224"/>
        <end position="244"/>
    </location>
</feature>
<evidence type="ECO:0000256" key="3">
    <source>
        <dbReference type="ARBA" id="ARBA00012438"/>
    </source>
</evidence>
<dbReference type="AlphaFoldDB" id="A0A1Y5HPW5"/>
<dbReference type="CDD" id="cd06225">
    <property type="entry name" value="HAMP"/>
    <property type="match status" value="1"/>
</dbReference>
<dbReference type="SMART" id="SM00388">
    <property type="entry name" value="HisKA"/>
    <property type="match status" value="1"/>
</dbReference>
<evidence type="ECO:0000256" key="8">
    <source>
        <dbReference type="ARBA" id="ARBA00022777"/>
    </source>
</evidence>
<dbReference type="InterPro" id="IPR003594">
    <property type="entry name" value="HATPase_dom"/>
</dbReference>
<sequence>MRIFIRVYSGLLAALVSVVLLCMVALKFVDHVRGEQFNQDVVRGSLYLIAQRLQYDLTEQGDLEARFDAQIDIVSYEKAQLDEYQLSRLNRDDILILADDLGYEAQLINVLNDENVIRVVLRNVTEIQAQATGQLLLEDWQRSGLPIEEFLKQISPHFGYSLNLFPLDHFDLSKGDLSRMQYGDVLMRIAIDGESADAIIKVPGQSQVIRMGPIKAFKQYTPTGIVIIVLIGFMLLGLGVYWVVNSFEMRLRKLEQATSRLSQGHLNARVGINGSDPVSRLGQSFNKMADHIQRLISVQREMVRAVSHELRTPVARIRFGVQIIEDTAGEDPFVMKQLTGMDSDIQELDELIDEILTYARLEEGGPLLDFELTNIQNLILQLVDEARPPEHVEVKYGGSIGSQHEAEVEYRYMHRAIQNLIGNACRYAKSQVNVTFSVGADTCRVDVADDGPGIPEAEWNRVFTPFARLDDSRTRSSGGYGLGLSIVRRITYWHGGRAMVSRDERLGGAKFSLVWPKRHQELS</sequence>
<dbReference type="PROSITE" id="PS50109">
    <property type="entry name" value="HIS_KIN"/>
    <property type="match status" value="1"/>
</dbReference>
<dbReference type="InterPro" id="IPR005467">
    <property type="entry name" value="His_kinase_dom"/>
</dbReference>
<feature type="domain" description="HAMP" evidence="12">
    <location>
        <begin position="245"/>
        <end position="297"/>
    </location>
</feature>
<dbReference type="SUPFAM" id="SSF158472">
    <property type="entry name" value="HAMP domain-like"/>
    <property type="match status" value="1"/>
</dbReference>
<keyword evidence="10" id="KW-1133">Transmembrane helix</keyword>
<name>A0A1Y5HPW5_OLEAN</name>
<dbReference type="GO" id="GO:0005886">
    <property type="term" value="C:plasma membrane"/>
    <property type="evidence" value="ECO:0007669"/>
    <property type="project" value="UniProtKB-SubCell"/>
</dbReference>
<dbReference type="Pfam" id="PF02518">
    <property type="entry name" value="HATPase_c"/>
    <property type="match status" value="1"/>
</dbReference>
<keyword evidence="10" id="KW-0472">Membrane</keyword>
<reference evidence="14" key="1">
    <citation type="journal article" date="2017" name="Proc. Natl. Acad. Sci. U.S.A.">
        <title>Simulation of Deepwater Horizon oil plume reveals substrate specialization within a complex community of hydrocarbon degraders.</title>
        <authorList>
            <person name="Hu P."/>
            <person name="Dubinsky E.A."/>
            <person name="Probst A.J."/>
            <person name="Wang J."/>
            <person name="Sieber C.M.K."/>
            <person name="Tom L.M."/>
            <person name="Gardinali P."/>
            <person name="Banfield J.F."/>
            <person name="Atlas R.M."/>
            <person name="Andersen G.L."/>
        </authorList>
    </citation>
    <scope>NUCLEOTIDE SEQUENCE [LARGE SCALE GENOMIC DNA]</scope>
</reference>
<keyword evidence="10" id="KW-0812">Transmembrane</keyword>
<dbReference type="Proteomes" id="UP000227088">
    <property type="component" value="Unassembled WGS sequence"/>
</dbReference>
<gene>
    <name evidence="13" type="ORF">A9R00_10370</name>
</gene>
<keyword evidence="5" id="KW-0597">Phosphoprotein</keyword>
<dbReference type="PANTHER" id="PTHR44936">
    <property type="entry name" value="SENSOR PROTEIN CREC"/>
    <property type="match status" value="1"/>
</dbReference>
<dbReference type="CDD" id="cd00082">
    <property type="entry name" value="HisKA"/>
    <property type="match status" value="1"/>
</dbReference>
<dbReference type="SMART" id="SM00387">
    <property type="entry name" value="HATPase_c"/>
    <property type="match status" value="1"/>
</dbReference>
<dbReference type="InterPro" id="IPR003661">
    <property type="entry name" value="HisK_dim/P_dom"/>
</dbReference>
<comment type="catalytic activity">
    <reaction evidence="1">
        <text>ATP + protein L-histidine = ADP + protein N-phospho-L-histidine.</text>
        <dbReference type="EC" id="2.7.13.3"/>
    </reaction>
</comment>
<dbReference type="PANTHER" id="PTHR44936:SF10">
    <property type="entry name" value="SENSOR PROTEIN RSTB"/>
    <property type="match status" value="1"/>
</dbReference>